<dbReference type="Proteomes" id="UP001313282">
    <property type="component" value="Unassembled WGS sequence"/>
</dbReference>
<dbReference type="SUPFAM" id="SSF53167">
    <property type="entry name" value="Purine and uridine phosphorylases"/>
    <property type="match status" value="1"/>
</dbReference>
<gene>
    <name evidence="5" type="ORF">TWF718_003833</name>
</gene>
<dbReference type="SUPFAM" id="SSF48403">
    <property type="entry name" value="Ankyrin repeat"/>
    <property type="match status" value="2"/>
</dbReference>
<dbReference type="InterPro" id="IPR027417">
    <property type="entry name" value="P-loop_NTPase"/>
</dbReference>
<dbReference type="Gene3D" id="3.40.50.300">
    <property type="entry name" value="P-loop containing nucleotide triphosphate hydrolases"/>
    <property type="match status" value="1"/>
</dbReference>
<dbReference type="EMBL" id="JAVHNR010000002">
    <property type="protein sequence ID" value="KAK6350646.1"/>
    <property type="molecule type" value="Genomic_DNA"/>
</dbReference>
<feature type="repeat" description="ANK" evidence="2">
    <location>
        <begin position="929"/>
        <end position="961"/>
    </location>
</feature>
<keyword evidence="1" id="KW-0677">Repeat</keyword>
<evidence type="ECO:0000259" key="3">
    <source>
        <dbReference type="Pfam" id="PF22939"/>
    </source>
</evidence>
<sequence>MSDVDPQDYTIGWICAIPTEYVAAQLFLDEKHKRPENPLSPGDDNHYTLGKMCGHNVAIAALPHGVYGISSATAVIKEMLNSFPNIRVGLMVGVGGGSPRRHDIRLGDVVVSKPGNGRGGVIQYDFGKSIQDQDFQITSHMNQPPEVFLRAVNGLAARYEMEGSKLDDAISRILESKPRLRNKYQRPSPTSDRLYKSEFIHPTNQGAHSVNPEDHVNCETSCGNDVSNLVPREERTELDDNPAIHYGLIASANQLMKDAIIRDRLTDKFDILCFEMEAAGLMNQFPCLVIRGICDYSDSHKNKEWQGYAAMAAAAYAKDLLSETTHHSVGRERRIAEIPGLLSSIDRNVNEMQTDVKEIGGNIESLLSEQQKPDIHKWLSPSDPSTNLNIALREHHENSGVWFLNSTNFCNWKTHRNSLLWLHGIPGCGKTVLSSIIIAHLQSISPRQLLYFYFDYNYKSKQSLEQMLRVLVSQLYNQIDDASKHIYDLFLSCSNGKNQPTCQSLCEVFLSMTEKAGEVWLVLDALDECPRGSRKELLAWIQDINTDSECRNIHLLVTSRLEPDIQYAISECPVSSCTLSLGGDLIGEDINAYIKFRVGEDPEFRRWRPRPKERKRIETVLSNKANGMFRWAKCQLDVLKDCLDPPSLYEALESLPETLDDTYARILHNIPTIYRHKAIRILQFLTYSKRPLGIEEIVDALAVDTNGQTYFDPENRMPCPMDILYYCPSLVVVVDSTWPYPWSSYAQKPCLELQLAHLSVKEYLTSDRLGAIGLNIGRELSEFEANASMAKVCLRYMLNLDAHLHLRLKVFFDRFPFTEYCATYWADFVSIAEADETIQELVTRFFSSDRGLCSRCYGIRFGALHCGQISPLYYASRVGLKRTVEKLLRQGVDVNPALRGALSIATLNGHREIVELLLKNGAKVNGGSYYDTPLDTAILRGHIHIVELLLRHGAKMDSIELAKDDLLDNYDILKLILSLDPDVDKQFGLAAAVAYHRPQTVELFLEHGAKADHKSLNRAVRRGRCDIILLLLDHGADIDESDILTRAVWAGRAHIVRLLLERKTKGDYSKCLLISAEMGYDRMVTLLLDHGADMDGSGVLLRAVQAGQESVIELLLGRGARVDNLDYLLALAAESCPDHIVERFIRLGANISRSGALTRAAIAGQLSVVNLLLDRGAETGGLNHFLALMIREGTDHLEKLLDEDPYLQIDGTLIHKKRGGQEDALELLLERGVEAGDLDYLLNVAAERGRYGIMRRLLGRVTDTDRMLLECEVECGVDDRDDLLVSLAEKGFCGILKVLLSSGAEFDIDYSLKRAVLARRERVVEMLLTAAVECIGRSDAIVTVLEMDYWSYHDMVKEILKDSANFGGGGEGYRDDDDGDDDLLSIASRVGHKSLVRLLLDKGIGLNGTKALRTASEKGRYEIVEILLDKGVNPNDVLAYRLAEAYHHNDIVELLSSRSAGVGSRGGRGPTSRPPKP</sequence>
<accession>A0AAN8NYW0</accession>
<proteinExistence type="predicted"/>
<keyword evidence="2" id="KW-0040">ANK repeat</keyword>
<evidence type="ECO:0000313" key="6">
    <source>
        <dbReference type="Proteomes" id="UP001313282"/>
    </source>
</evidence>
<feature type="repeat" description="ANK" evidence="2">
    <location>
        <begin position="1095"/>
        <end position="1127"/>
    </location>
</feature>
<dbReference type="PANTHER" id="PTHR46082">
    <property type="entry name" value="ATP/GTP-BINDING PROTEIN-RELATED"/>
    <property type="match status" value="1"/>
</dbReference>
<dbReference type="Gene3D" id="1.25.40.20">
    <property type="entry name" value="Ankyrin repeat-containing domain"/>
    <property type="match status" value="4"/>
</dbReference>
<reference evidence="5 6" key="1">
    <citation type="submission" date="2019-10" db="EMBL/GenBank/DDBJ databases">
        <authorList>
            <person name="Palmer J.M."/>
        </authorList>
    </citation>
    <scope>NUCLEOTIDE SEQUENCE [LARGE SCALE GENOMIC DNA]</scope>
    <source>
        <strain evidence="5 6">TWF718</strain>
    </source>
</reference>
<dbReference type="GO" id="GO:0009116">
    <property type="term" value="P:nucleoside metabolic process"/>
    <property type="evidence" value="ECO:0007669"/>
    <property type="project" value="InterPro"/>
</dbReference>
<organism evidence="5 6">
    <name type="scientific">Orbilia javanica</name>
    <dbReference type="NCBI Taxonomy" id="47235"/>
    <lineage>
        <taxon>Eukaryota</taxon>
        <taxon>Fungi</taxon>
        <taxon>Dikarya</taxon>
        <taxon>Ascomycota</taxon>
        <taxon>Pezizomycotina</taxon>
        <taxon>Orbiliomycetes</taxon>
        <taxon>Orbiliales</taxon>
        <taxon>Orbiliaceae</taxon>
        <taxon>Orbilia</taxon>
    </lineage>
</organism>
<dbReference type="PANTHER" id="PTHR46082:SF11">
    <property type="entry name" value="AAA+ ATPASE DOMAIN-CONTAINING PROTEIN-RELATED"/>
    <property type="match status" value="1"/>
</dbReference>
<dbReference type="InterPro" id="IPR054471">
    <property type="entry name" value="GPIID_WHD"/>
</dbReference>
<feature type="repeat" description="ANK" evidence="2">
    <location>
        <begin position="1011"/>
        <end position="1043"/>
    </location>
</feature>
<dbReference type="PROSITE" id="PS50297">
    <property type="entry name" value="ANK_REP_REGION"/>
    <property type="match status" value="5"/>
</dbReference>
<dbReference type="Pfam" id="PF22939">
    <property type="entry name" value="WHD_GPIID"/>
    <property type="match status" value="1"/>
</dbReference>
<feature type="domain" description="GPI inositol-deacylase winged helix" evidence="3">
    <location>
        <begin position="674"/>
        <end position="769"/>
    </location>
</feature>
<feature type="repeat" description="ANK" evidence="2">
    <location>
        <begin position="897"/>
        <end position="929"/>
    </location>
</feature>
<dbReference type="SUPFAM" id="SSF52540">
    <property type="entry name" value="P-loop containing nucleoside triphosphate hydrolases"/>
    <property type="match status" value="1"/>
</dbReference>
<dbReference type="InterPro" id="IPR002110">
    <property type="entry name" value="Ankyrin_rpt"/>
</dbReference>
<protein>
    <submittedName>
        <fullName evidence="5">Uncharacterized protein</fullName>
    </submittedName>
</protein>
<dbReference type="Pfam" id="PF12796">
    <property type="entry name" value="Ank_2"/>
    <property type="match status" value="4"/>
</dbReference>
<evidence type="ECO:0000259" key="4">
    <source>
        <dbReference type="Pfam" id="PF24883"/>
    </source>
</evidence>
<feature type="domain" description="Nephrocystin 3-like N-terminal" evidence="4">
    <location>
        <begin position="399"/>
        <end position="560"/>
    </location>
</feature>
<dbReference type="Gene3D" id="3.40.50.1580">
    <property type="entry name" value="Nucleoside phosphorylase domain"/>
    <property type="match status" value="1"/>
</dbReference>
<name>A0AAN8NYW0_9PEZI</name>
<dbReference type="InterPro" id="IPR035994">
    <property type="entry name" value="Nucleoside_phosphorylase_sf"/>
</dbReference>
<dbReference type="InterPro" id="IPR036770">
    <property type="entry name" value="Ankyrin_rpt-contain_sf"/>
</dbReference>
<comment type="caution">
    <text evidence="5">The sequence shown here is derived from an EMBL/GenBank/DDBJ whole genome shotgun (WGS) entry which is preliminary data.</text>
</comment>
<dbReference type="InterPro" id="IPR056884">
    <property type="entry name" value="NPHP3-like_N"/>
</dbReference>
<evidence type="ECO:0000256" key="2">
    <source>
        <dbReference type="PROSITE-ProRule" id="PRU00023"/>
    </source>
</evidence>
<feature type="repeat" description="ANK" evidence="2">
    <location>
        <begin position="1407"/>
        <end position="1435"/>
    </location>
</feature>
<dbReference type="SMART" id="SM00248">
    <property type="entry name" value="ANK"/>
    <property type="match status" value="11"/>
</dbReference>
<dbReference type="PROSITE" id="PS50088">
    <property type="entry name" value="ANK_REPEAT"/>
    <property type="match status" value="5"/>
</dbReference>
<dbReference type="GO" id="GO:0003824">
    <property type="term" value="F:catalytic activity"/>
    <property type="evidence" value="ECO:0007669"/>
    <property type="project" value="InterPro"/>
</dbReference>
<keyword evidence="6" id="KW-1185">Reference proteome</keyword>
<evidence type="ECO:0000256" key="1">
    <source>
        <dbReference type="ARBA" id="ARBA00022737"/>
    </source>
</evidence>
<evidence type="ECO:0000313" key="5">
    <source>
        <dbReference type="EMBL" id="KAK6350646.1"/>
    </source>
</evidence>
<dbReference type="Pfam" id="PF24883">
    <property type="entry name" value="NPHP3_N"/>
    <property type="match status" value="1"/>
</dbReference>
<dbReference type="InterPro" id="IPR053137">
    <property type="entry name" value="NLR-like"/>
</dbReference>